<evidence type="ECO:0000256" key="5">
    <source>
        <dbReference type="SAM" id="Phobius"/>
    </source>
</evidence>
<feature type="transmembrane region" description="Helical" evidence="5">
    <location>
        <begin position="43"/>
        <end position="67"/>
    </location>
</feature>
<dbReference type="GO" id="GO:0003954">
    <property type="term" value="F:NADH dehydrogenase activity"/>
    <property type="evidence" value="ECO:0007669"/>
    <property type="project" value="TreeGrafter"/>
</dbReference>
<evidence type="ECO:0000256" key="4">
    <source>
        <dbReference type="ARBA" id="ARBA00023136"/>
    </source>
</evidence>
<accession>T0YZ07</accession>
<evidence type="ECO:0000256" key="1">
    <source>
        <dbReference type="ARBA" id="ARBA00004141"/>
    </source>
</evidence>
<feature type="transmembrane region" description="Helical" evidence="5">
    <location>
        <begin position="132"/>
        <end position="152"/>
    </location>
</feature>
<sequence>MLGALRAVAKDISFEVPMMLSILAIIMISSANTAQPLNLQNIVSVQIIPFGLLEPLGLFIFFVSMIARASFPPFDMGESDSELVTGDTTEYGGLRFGLFYMGLFGTIFLGSMLVSVLYLGGGNGPYDSYIGFLWLMIKTVILVVISLTVWLSMPRIRIDKFVNFGWKVLLPLSFLNLVITGIIVLGGIA</sequence>
<keyword evidence="3 5" id="KW-1133">Transmembrane helix</keyword>
<dbReference type="Pfam" id="PF00146">
    <property type="entry name" value="NADHdh"/>
    <property type="match status" value="1"/>
</dbReference>
<gene>
    <name evidence="6" type="ORF">B1A_16281</name>
</gene>
<dbReference type="EMBL" id="AUZX01011961">
    <property type="protein sequence ID" value="EQD40906.1"/>
    <property type="molecule type" value="Genomic_DNA"/>
</dbReference>
<name>T0YZ07_9ZZZZ</name>
<feature type="transmembrane region" description="Helical" evidence="5">
    <location>
        <begin position="98"/>
        <end position="120"/>
    </location>
</feature>
<reference evidence="6" key="2">
    <citation type="journal article" date="2014" name="ISME J.">
        <title>Microbial stratification in low pH oxic and suboxic macroscopic growths along an acid mine drainage.</title>
        <authorList>
            <person name="Mendez-Garcia C."/>
            <person name="Mesa V."/>
            <person name="Sprenger R.R."/>
            <person name="Richter M."/>
            <person name="Diez M.S."/>
            <person name="Solano J."/>
            <person name="Bargiela R."/>
            <person name="Golyshina O.V."/>
            <person name="Manteca A."/>
            <person name="Ramos J.L."/>
            <person name="Gallego J.R."/>
            <person name="Llorente I."/>
            <person name="Martins Dos Santos V.A."/>
            <person name="Jensen O.N."/>
            <person name="Pelaez A.I."/>
            <person name="Sanchez J."/>
            <person name="Ferrer M."/>
        </authorList>
    </citation>
    <scope>NUCLEOTIDE SEQUENCE</scope>
</reference>
<dbReference type="GO" id="GO:0016020">
    <property type="term" value="C:membrane"/>
    <property type="evidence" value="ECO:0007669"/>
    <property type="project" value="UniProtKB-SubCell"/>
</dbReference>
<evidence type="ECO:0000256" key="2">
    <source>
        <dbReference type="ARBA" id="ARBA00022692"/>
    </source>
</evidence>
<comment type="caution">
    <text evidence="6">The sequence shown here is derived from an EMBL/GenBank/DDBJ whole genome shotgun (WGS) entry which is preliminary data.</text>
</comment>
<reference evidence="6" key="1">
    <citation type="submission" date="2013-08" db="EMBL/GenBank/DDBJ databases">
        <authorList>
            <person name="Mendez C."/>
            <person name="Richter M."/>
            <person name="Ferrer M."/>
            <person name="Sanchez J."/>
        </authorList>
    </citation>
    <scope>NUCLEOTIDE SEQUENCE</scope>
</reference>
<evidence type="ECO:0000256" key="3">
    <source>
        <dbReference type="ARBA" id="ARBA00022989"/>
    </source>
</evidence>
<proteinExistence type="predicted"/>
<organism evidence="6">
    <name type="scientific">mine drainage metagenome</name>
    <dbReference type="NCBI Taxonomy" id="410659"/>
    <lineage>
        <taxon>unclassified sequences</taxon>
        <taxon>metagenomes</taxon>
        <taxon>ecological metagenomes</taxon>
    </lineage>
</organism>
<feature type="transmembrane region" description="Helical" evidence="5">
    <location>
        <begin position="12"/>
        <end position="31"/>
    </location>
</feature>
<dbReference type="PANTHER" id="PTHR11432">
    <property type="entry name" value="NADH DEHYDROGENASE SUBUNIT 1"/>
    <property type="match status" value="1"/>
</dbReference>
<dbReference type="PANTHER" id="PTHR11432:SF3">
    <property type="entry name" value="NADH-UBIQUINONE OXIDOREDUCTASE CHAIN 1"/>
    <property type="match status" value="1"/>
</dbReference>
<keyword evidence="2 5" id="KW-0812">Transmembrane</keyword>
<protein>
    <submittedName>
        <fullName evidence="6">NADH dehydrogenase subunit H</fullName>
    </submittedName>
</protein>
<dbReference type="InterPro" id="IPR001694">
    <property type="entry name" value="NADH_UbQ_OxRdtase_su1/FPO"/>
</dbReference>
<dbReference type="AlphaFoldDB" id="T0YZ07"/>
<feature type="transmembrane region" description="Helical" evidence="5">
    <location>
        <begin position="164"/>
        <end position="188"/>
    </location>
</feature>
<dbReference type="GO" id="GO:0009060">
    <property type="term" value="P:aerobic respiration"/>
    <property type="evidence" value="ECO:0007669"/>
    <property type="project" value="TreeGrafter"/>
</dbReference>
<evidence type="ECO:0000313" key="6">
    <source>
        <dbReference type="EMBL" id="EQD40906.1"/>
    </source>
</evidence>
<keyword evidence="4 5" id="KW-0472">Membrane</keyword>
<comment type="subcellular location">
    <subcellularLocation>
        <location evidence="1">Membrane</location>
        <topology evidence="1">Multi-pass membrane protein</topology>
    </subcellularLocation>
</comment>